<dbReference type="PANTHER" id="PTHR33908:SF11">
    <property type="entry name" value="MEMBRANE PROTEIN"/>
    <property type="match status" value="1"/>
</dbReference>
<keyword evidence="7 8" id="KW-0472">Membrane</keyword>
<dbReference type="InterPro" id="IPR050297">
    <property type="entry name" value="LipidA_mod_glycosyltrf_83"/>
</dbReference>
<evidence type="ECO:0000256" key="7">
    <source>
        <dbReference type="ARBA" id="ARBA00023136"/>
    </source>
</evidence>
<evidence type="ECO:0000256" key="1">
    <source>
        <dbReference type="ARBA" id="ARBA00004651"/>
    </source>
</evidence>
<evidence type="ECO:0000256" key="4">
    <source>
        <dbReference type="ARBA" id="ARBA00022679"/>
    </source>
</evidence>
<evidence type="ECO:0000259" key="9">
    <source>
        <dbReference type="Pfam" id="PF13231"/>
    </source>
</evidence>
<gene>
    <name evidence="10" type="ORF">P73_4229</name>
</gene>
<protein>
    <submittedName>
        <fullName evidence="10">Transmembrane protein</fullName>
    </submittedName>
</protein>
<dbReference type="HOGENOM" id="CLU_039820_1_0_5"/>
<feature type="transmembrane region" description="Helical" evidence="8">
    <location>
        <begin position="202"/>
        <end position="220"/>
    </location>
</feature>
<feature type="transmembrane region" description="Helical" evidence="8">
    <location>
        <begin position="155"/>
        <end position="171"/>
    </location>
</feature>
<keyword evidence="11" id="KW-1185">Reference proteome</keyword>
<feature type="transmembrane region" description="Helical" evidence="8">
    <location>
        <begin position="12"/>
        <end position="33"/>
    </location>
</feature>
<dbReference type="RefSeq" id="WP_043871129.1">
    <property type="nucleotide sequence ID" value="NZ_CP004393.1"/>
</dbReference>
<feature type="transmembrane region" description="Helical" evidence="8">
    <location>
        <begin position="247"/>
        <end position="270"/>
    </location>
</feature>
<keyword evidence="6 8" id="KW-1133">Transmembrane helix</keyword>
<dbReference type="STRING" id="1208324.P73_4229"/>
<sequence length="493" mass="53628">MQRDMAQEALFLRILFAYFAIQTVLRTLLGGTFEYDEAEMFVLAQDYRFGYGPQTPLYNWWQATVFHVFGPTTFSIALAKNALLFAAYALTFDALRRLVPTRVAILGTLALLLLPNVSWEGQRAGSHSIAMLALIGATLNVMARRIAEAQSGESHLSHAVALGVAIGLGGLTKYNYWLFPLPLLLMAGVFPDIRRALWRRDLLLTALIALAILAGPYAWILSNRAAAMAQSQTLYHGPAIEGLPRPLLGVVTMLIEALTALALLLLTLVVARLPFGRRALSLEPASSLAKWLMSGPALGFAVIALPVIAFGVTDVQARWLLPLLVPMALGLMLRVAPTFTPRITRNLLRFCAFLALLIVVAMADTRLRGAGSDSLDIEVLAQAIEADLPEGAEPPAVVSFNFYFTGNLKYLRPDWIALANHPSGHVPAGLSRLVVVGIAEPERIRAALAAHELVPAEETLPPVRTATLPYRFEAADVTRDVPYVIVDLKNGAE</sequence>
<feature type="transmembrane region" description="Helical" evidence="8">
    <location>
        <begin position="68"/>
        <end position="91"/>
    </location>
</feature>
<evidence type="ECO:0000256" key="5">
    <source>
        <dbReference type="ARBA" id="ARBA00022692"/>
    </source>
</evidence>
<feature type="transmembrane region" description="Helical" evidence="8">
    <location>
        <begin position="347"/>
        <end position="363"/>
    </location>
</feature>
<evidence type="ECO:0000256" key="2">
    <source>
        <dbReference type="ARBA" id="ARBA00022475"/>
    </source>
</evidence>
<keyword evidence="4" id="KW-0808">Transferase</keyword>
<organism evidence="10 11">
    <name type="scientific">Celeribacter indicus</name>
    <dbReference type="NCBI Taxonomy" id="1208324"/>
    <lineage>
        <taxon>Bacteria</taxon>
        <taxon>Pseudomonadati</taxon>
        <taxon>Pseudomonadota</taxon>
        <taxon>Alphaproteobacteria</taxon>
        <taxon>Rhodobacterales</taxon>
        <taxon>Roseobacteraceae</taxon>
        <taxon>Celeribacter</taxon>
    </lineage>
</organism>
<evidence type="ECO:0000313" key="11">
    <source>
        <dbReference type="Proteomes" id="UP000031521"/>
    </source>
</evidence>
<dbReference type="AlphaFoldDB" id="A0A0B5E0Y0"/>
<dbReference type="PANTHER" id="PTHR33908">
    <property type="entry name" value="MANNOSYLTRANSFERASE YKCB-RELATED"/>
    <property type="match status" value="1"/>
</dbReference>
<evidence type="ECO:0000256" key="3">
    <source>
        <dbReference type="ARBA" id="ARBA00022676"/>
    </source>
</evidence>
<dbReference type="GO" id="GO:0009103">
    <property type="term" value="P:lipopolysaccharide biosynthetic process"/>
    <property type="evidence" value="ECO:0007669"/>
    <property type="project" value="UniProtKB-ARBA"/>
</dbReference>
<keyword evidence="2" id="KW-1003">Cell membrane</keyword>
<dbReference type="EMBL" id="CP004393">
    <property type="protein sequence ID" value="AJE48944.1"/>
    <property type="molecule type" value="Genomic_DNA"/>
</dbReference>
<dbReference type="OrthoDB" id="9153955at2"/>
<accession>A0A0B5E0Y0</accession>
<reference evidence="10 11" key="1">
    <citation type="journal article" date="2014" name="Int. J. Syst. Evol. Microbiol.">
        <title>Celeribacter indicus sp. nov., a polycyclic aromatic hydrocarbon-degrading bacterium from deep-sea sediment and reclassification of Huaishuia halophila as Celeribacter halophilus comb. nov.</title>
        <authorList>
            <person name="Lai Q."/>
            <person name="Cao J."/>
            <person name="Yuan J."/>
            <person name="Li F."/>
            <person name="Shao Z."/>
        </authorList>
    </citation>
    <scope>NUCLEOTIDE SEQUENCE [LARGE SCALE GENOMIC DNA]</scope>
    <source>
        <strain evidence="10">P73</strain>
    </source>
</reference>
<feature type="domain" description="Glycosyltransferase RgtA/B/C/D-like" evidence="9">
    <location>
        <begin position="55"/>
        <end position="219"/>
    </location>
</feature>
<comment type="subcellular location">
    <subcellularLocation>
        <location evidence="1">Cell membrane</location>
        <topology evidence="1">Multi-pass membrane protein</topology>
    </subcellularLocation>
</comment>
<feature type="transmembrane region" description="Helical" evidence="8">
    <location>
        <begin position="103"/>
        <end position="119"/>
    </location>
</feature>
<feature type="transmembrane region" description="Helical" evidence="8">
    <location>
        <begin position="319"/>
        <end position="335"/>
    </location>
</feature>
<evidence type="ECO:0000256" key="6">
    <source>
        <dbReference type="ARBA" id="ARBA00022989"/>
    </source>
</evidence>
<keyword evidence="3" id="KW-0328">Glycosyltransferase</keyword>
<dbReference type="KEGG" id="cid:P73_4229"/>
<evidence type="ECO:0000256" key="8">
    <source>
        <dbReference type="SAM" id="Phobius"/>
    </source>
</evidence>
<dbReference type="Pfam" id="PF13231">
    <property type="entry name" value="PMT_2"/>
    <property type="match status" value="1"/>
</dbReference>
<evidence type="ECO:0000313" key="10">
    <source>
        <dbReference type="EMBL" id="AJE48944.1"/>
    </source>
</evidence>
<name>A0A0B5E0Y0_9RHOB</name>
<proteinExistence type="predicted"/>
<dbReference type="Proteomes" id="UP000031521">
    <property type="component" value="Chromosome"/>
</dbReference>
<dbReference type="InterPro" id="IPR038731">
    <property type="entry name" value="RgtA/B/C-like"/>
</dbReference>
<feature type="transmembrane region" description="Helical" evidence="8">
    <location>
        <begin position="291"/>
        <end position="313"/>
    </location>
</feature>
<keyword evidence="5 8" id="KW-0812">Transmembrane</keyword>
<dbReference type="GO" id="GO:0005886">
    <property type="term" value="C:plasma membrane"/>
    <property type="evidence" value="ECO:0007669"/>
    <property type="project" value="UniProtKB-SubCell"/>
</dbReference>
<dbReference type="GO" id="GO:0016763">
    <property type="term" value="F:pentosyltransferase activity"/>
    <property type="evidence" value="ECO:0007669"/>
    <property type="project" value="TreeGrafter"/>
</dbReference>